<feature type="transmembrane region" description="Helical" evidence="9">
    <location>
        <begin position="393"/>
        <end position="413"/>
    </location>
</feature>
<dbReference type="EMBL" id="CAJVCH010570457">
    <property type="protein sequence ID" value="CAG7834965.1"/>
    <property type="molecule type" value="Genomic_DNA"/>
</dbReference>
<dbReference type="FunFam" id="1.20.1250.20:FF:000218">
    <property type="entry name" value="facilitated trehalose transporter Tret1"/>
    <property type="match status" value="1"/>
</dbReference>
<feature type="transmembrane region" description="Helical" evidence="9">
    <location>
        <begin position="91"/>
        <end position="110"/>
    </location>
</feature>
<evidence type="ECO:0000256" key="2">
    <source>
        <dbReference type="ARBA" id="ARBA00022448"/>
    </source>
</evidence>
<dbReference type="OrthoDB" id="6612291at2759"/>
<comment type="caution">
    <text evidence="11">The sequence shown here is derived from an EMBL/GenBank/DDBJ whole genome shotgun (WGS) entry which is preliminary data.</text>
</comment>
<keyword evidence="5 9" id="KW-0812">Transmembrane</keyword>
<dbReference type="GO" id="GO:0022857">
    <property type="term" value="F:transmembrane transporter activity"/>
    <property type="evidence" value="ECO:0007669"/>
    <property type="project" value="InterPro"/>
</dbReference>
<proteinExistence type="predicted"/>
<sequence>MAGPNLPKNVVLIQYFLAFSGHLGAFIMAAVWSFSSTALPSLRVDDQMGPQVTQFVEDWIASVTFLAGAAGSFACGYLAQRFGLKRSLQFIAVPLLIGWILVAAAQNVSMLMTGRLITGFCVAGVGVSCNIVAELAHKSIRGRLNIGFDLMFCFGVLFIYVVGTFFSWRTQAASCAGVTLIWFVLLFVIPESPRSLYERGAPEKARQALAWAQRLDDPKDVDMSEYETTESLEEKGAPTGTNFWEQVFTLDVWKPIIIVVALQFFLQMCGVVPIVCYAVDVFKSAGGHTVHENLYMIIFGAVNLGATFVACLCVDKAGRRLLMMGSEASLTLTLLILGVFLYLRDSVGVPALQSWEWFPCVCLVLYITGYSFGVGPIPWVISGEILHHSAKGFSNGVVIVLTRIFGFLAMFYFKSAINVMGQWGVYWFFAVVCFLGLLFSYFFLPETKGLKLEQIEMSMKDGWLQHNRPPLVNMDPEGREYEPVENGPKNVSDSNI</sequence>
<accession>A0A8J2MAG6</accession>
<dbReference type="PANTHER" id="PTHR48021">
    <property type="match status" value="1"/>
</dbReference>
<evidence type="ECO:0000256" key="9">
    <source>
        <dbReference type="SAM" id="Phobius"/>
    </source>
</evidence>
<feature type="transmembrane region" description="Helical" evidence="9">
    <location>
        <begin position="148"/>
        <end position="165"/>
    </location>
</feature>
<keyword evidence="12" id="KW-1185">Reference proteome</keyword>
<feature type="transmembrane region" description="Helical" evidence="9">
    <location>
        <begin position="256"/>
        <end position="282"/>
    </location>
</feature>
<keyword evidence="7 9" id="KW-0472">Membrane</keyword>
<evidence type="ECO:0000256" key="4">
    <source>
        <dbReference type="ARBA" id="ARBA00022597"/>
    </source>
</evidence>
<protein>
    <recommendedName>
        <fullName evidence="10">Major facilitator superfamily (MFS) profile domain-containing protein</fullName>
    </recommendedName>
</protein>
<comment type="subcellular location">
    <subcellularLocation>
        <location evidence="1">Cell membrane</location>
        <topology evidence="1">Multi-pass membrane protein</topology>
    </subcellularLocation>
</comment>
<reference evidence="11" key="1">
    <citation type="submission" date="2021-06" db="EMBL/GenBank/DDBJ databases">
        <authorList>
            <person name="Hodson N. C."/>
            <person name="Mongue J. A."/>
            <person name="Jaron S. K."/>
        </authorList>
    </citation>
    <scope>NUCLEOTIDE SEQUENCE</scope>
</reference>
<feature type="transmembrane region" description="Helical" evidence="9">
    <location>
        <begin position="294"/>
        <end position="314"/>
    </location>
</feature>
<feature type="transmembrane region" description="Helical" evidence="9">
    <location>
        <begin position="116"/>
        <end position="136"/>
    </location>
</feature>
<evidence type="ECO:0000256" key="3">
    <source>
        <dbReference type="ARBA" id="ARBA00022475"/>
    </source>
</evidence>
<evidence type="ECO:0000256" key="7">
    <source>
        <dbReference type="ARBA" id="ARBA00023136"/>
    </source>
</evidence>
<feature type="transmembrane region" description="Helical" evidence="9">
    <location>
        <begin position="355"/>
        <end position="381"/>
    </location>
</feature>
<dbReference type="AlphaFoldDB" id="A0A8J2MAG6"/>
<evidence type="ECO:0000259" key="10">
    <source>
        <dbReference type="PROSITE" id="PS50850"/>
    </source>
</evidence>
<keyword evidence="2" id="KW-0813">Transport</keyword>
<name>A0A8J2MAG6_9HEXA</name>
<dbReference type="Pfam" id="PF00083">
    <property type="entry name" value="Sugar_tr"/>
    <property type="match status" value="1"/>
</dbReference>
<dbReference type="InterPro" id="IPR050549">
    <property type="entry name" value="MFS_Trehalose_Transporter"/>
</dbReference>
<feature type="region of interest" description="Disordered" evidence="8">
    <location>
        <begin position="475"/>
        <end position="496"/>
    </location>
</feature>
<evidence type="ECO:0000256" key="1">
    <source>
        <dbReference type="ARBA" id="ARBA00004651"/>
    </source>
</evidence>
<keyword evidence="4" id="KW-0762">Sugar transport</keyword>
<feature type="transmembrane region" description="Helical" evidence="9">
    <location>
        <begin position="321"/>
        <end position="343"/>
    </location>
</feature>
<dbReference type="InterPro" id="IPR020846">
    <property type="entry name" value="MFS_dom"/>
</dbReference>
<feature type="transmembrane region" description="Helical" evidence="9">
    <location>
        <begin position="59"/>
        <end position="79"/>
    </location>
</feature>
<dbReference type="PANTHER" id="PTHR48021:SF1">
    <property type="entry name" value="GH07001P-RELATED"/>
    <property type="match status" value="1"/>
</dbReference>
<feature type="domain" description="Major facilitator superfamily (MFS) profile" evidence="10">
    <location>
        <begin position="10"/>
        <end position="448"/>
    </location>
</feature>
<evidence type="ECO:0000313" key="11">
    <source>
        <dbReference type="EMBL" id="CAG7834965.1"/>
    </source>
</evidence>
<feature type="transmembrane region" description="Helical" evidence="9">
    <location>
        <begin position="425"/>
        <end position="444"/>
    </location>
</feature>
<feature type="transmembrane region" description="Helical" evidence="9">
    <location>
        <begin position="171"/>
        <end position="189"/>
    </location>
</feature>
<evidence type="ECO:0000256" key="8">
    <source>
        <dbReference type="SAM" id="MobiDB-lite"/>
    </source>
</evidence>
<keyword evidence="6 9" id="KW-1133">Transmembrane helix</keyword>
<dbReference type="PROSITE" id="PS50850">
    <property type="entry name" value="MFS"/>
    <property type="match status" value="1"/>
</dbReference>
<dbReference type="Proteomes" id="UP000708208">
    <property type="component" value="Unassembled WGS sequence"/>
</dbReference>
<evidence type="ECO:0000313" key="12">
    <source>
        <dbReference type="Proteomes" id="UP000708208"/>
    </source>
</evidence>
<dbReference type="InterPro" id="IPR005828">
    <property type="entry name" value="MFS_sugar_transport-like"/>
</dbReference>
<dbReference type="GO" id="GO:0005886">
    <property type="term" value="C:plasma membrane"/>
    <property type="evidence" value="ECO:0007669"/>
    <property type="project" value="UniProtKB-SubCell"/>
</dbReference>
<feature type="transmembrane region" description="Helical" evidence="9">
    <location>
        <begin position="12"/>
        <end position="39"/>
    </location>
</feature>
<keyword evidence="3" id="KW-1003">Cell membrane</keyword>
<evidence type="ECO:0000256" key="6">
    <source>
        <dbReference type="ARBA" id="ARBA00022989"/>
    </source>
</evidence>
<organism evidence="11 12">
    <name type="scientific">Allacma fusca</name>
    <dbReference type="NCBI Taxonomy" id="39272"/>
    <lineage>
        <taxon>Eukaryota</taxon>
        <taxon>Metazoa</taxon>
        <taxon>Ecdysozoa</taxon>
        <taxon>Arthropoda</taxon>
        <taxon>Hexapoda</taxon>
        <taxon>Collembola</taxon>
        <taxon>Symphypleona</taxon>
        <taxon>Sminthuridae</taxon>
        <taxon>Allacma</taxon>
    </lineage>
</organism>
<evidence type="ECO:0000256" key="5">
    <source>
        <dbReference type="ARBA" id="ARBA00022692"/>
    </source>
</evidence>
<gene>
    <name evidence="11" type="ORF">AFUS01_LOCUS44401</name>
</gene>